<name>A0AAV9HVV2_9PEZI</name>
<protein>
    <submittedName>
        <fullName evidence="2">Uncharacterized protein</fullName>
    </submittedName>
</protein>
<proteinExistence type="predicted"/>
<gene>
    <name evidence="2" type="ORF">QBC42DRAFT_198046</name>
</gene>
<evidence type="ECO:0000313" key="3">
    <source>
        <dbReference type="Proteomes" id="UP001321749"/>
    </source>
</evidence>
<reference evidence="2" key="1">
    <citation type="journal article" date="2023" name="Mol. Phylogenet. Evol.">
        <title>Genome-scale phylogeny and comparative genomics of the fungal order Sordariales.</title>
        <authorList>
            <person name="Hensen N."/>
            <person name="Bonometti L."/>
            <person name="Westerberg I."/>
            <person name="Brannstrom I.O."/>
            <person name="Guillou S."/>
            <person name="Cros-Aarteil S."/>
            <person name="Calhoun S."/>
            <person name="Haridas S."/>
            <person name="Kuo A."/>
            <person name="Mondo S."/>
            <person name="Pangilinan J."/>
            <person name="Riley R."/>
            <person name="LaButti K."/>
            <person name="Andreopoulos B."/>
            <person name="Lipzen A."/>
            <person name="Chen C."/>
            <person name="Yan M."/>
            <person name="Daum C."/>
            <person name="Ng V."/>
            <person name="Clum A."/>
            <person name="Steindorff A."/>
            <person name="Ohm R.A."/>
            <person name="Martin F."/>
            <person name="Silar P."/>
            <person name="Natvig D.O."/>
            <person name="Lalanne C."/>
            <person name="Gautier V."/>
            <person name="Ament-Velasquez S.L."/>
            <person name="Kruys A."/>
            <person name="Hutchinson M.I."/>
            <person name="Powell A.J."/>
            <person name="Barry K."/>
            <person name="Miller A.N."/>
            <person name="Grigoriev I.V."/>
            <person name="Debuchy R."/>
            <person name="Gladieux P."/>
            <person name="Hiltunen Thoren M."/>
            <person name="Johannesson H."/>
        </authorList>
    </citation>
    <scope>NUCLEOTIDE SEQUENCE</scope>
    <source>
        <strain evidence="2">PSN324</strain>
    </source>
</reference>
<reference evidence="2" key="2">
    <citation type="submission" date="2023-06" db="EMBL/GenBank/DDBJ databases">
        <authorList>
            <consortium name="Lawrence Berkeley National Laboratory"/>
            <person name="Mondo S.J."/>
            <person name="Hensen N."/>
            <person name="Bonometti L."/>
            <person name="Westerberg I."/>
            <person name="Brannstrom I.O."/>
            <person name="Guillou S."/>
            <person name="Cros-Aarteil S."/>
            <person name="Calhoun S."/>
            <person name="Haridas S."/>
            <person name="Kuo A."/>
            <person name="Pangilinan J."/>
            <person name="Riley R."/>
            <person name="Labutti K."/>
            <person name="Andreopoulos B."/>
            <person name="Lipzen A."/>
            <person name="Chen C."/>
            <person name="Yanf M."/>
            <person name="Daum C."/>
            <person name="Ng V."/>
            <person name="Clum A."/>
            <person name="Steindorff A."/>
            <person name="Ohm R."/>
            <person name="Martin F."/>
            <person name="Silar P."/>
            <person name="Natvig D."/>
            <person name="Lalanne C."/>
            <person name="Gautier V."/>
            <person name="Ament-Velasquez S.L."/>
            <person name="Kruys A."/>
            <person name="Hutchinson M.I."/>
            <person name="Powell A.J."/>
            <person name="Barry K."/>
            <person name="Miller A.N."/>
            <person name="Grigoriev I.V."/>
            <person name="Debuchy R."/>
            <person name="Gladieux P."/>
            <person name="Thoren M.H."/>
            <person name="Johannesson H."/>
        </authorList>
    </citation>
    <scope>NUCLEOTIDE SEQUENCE</scope>
    <source>
        <strain evidence="2">PSN324</strain>
    </source>
</reference>
<dbReference type="EMBL" id="MU864954">
    <property type="protein sequence ID" value="KAK4463921.1"/>
    <property type="molecule type" value="Genomic_DNA"/>
</dbReference>
<dbReference type="Proteomes" id="UP001321749">
    <property type="component" value="Unassembled WGS sequence"/>
</dbReference>
<accession>A0AAV9HVV2</accession>
<dbReference type="AlphaFoldDB" id="A0AAV9HVV2"/>
<evidence type="ECO:0000256" key="1">
    <source>
        <dbReference type="SAM" id="Coils"/>
    </source>
</evidence>
<keyword evidence="3" id="KW-1185">Reference proteome</keyword>
<comment type="caution">
    <text evidence="2">The sequence shown here is derived from an EMBL/GenBank/DDBJ whole genome shotgun (WGS) entry which is preliminary data.</text>
</comment>
<sequence length="342" mass="40332">MSGWNEQRVEARKNRKMLARYSVPLLIASWDLANWLYDILENKYYEPTRCLAYGEGWSNDFTSFLFGQYFSGVHIIREMTQYFAHIRGGRAEELKRLLWKIQDEFTSMHYAGREDREMRWVEYHILAVQELMTVAEGEGKSRVLRPMGWVEFRKNYAIREPGAEKSDSMELQRIFKAYEDDFQRIVYRRFRYLYSTQWASSTNPQGFEKRKKELKGNEDALKRLIEENEQIERELREDADPGTLVVIPDHRVRRIQHLLVDLVQLLDQESGMKFDRPVRRCTMEVDKRALAHGASKGAGYSVLCDCSDPHCTTGGKGDFGHRDLPMSVATRPWKRRATFLYE</sequence>
<organism evidence="2 3">
    <name type="scientific">Cladorrhinum samala</name>
    <dbReference type="NCBI Taxonomy" id="585594"/>
    <lineage>
        <taxon>Eukaryota</taxon>
        <taxon>Fungi</taxon>
        <taxon>Dikarya</taxon>
        <taxon>Ascomycota</taxon>
        <taxon>Pezizomycotina</taxon>
        <taxon>Sordariomycetes</taxon>
        <taxon>Sordariomycetidae</taxon>
        <taxon>Sordariales</taxon>
        <taxon>Podosporaceae</taxon>
        <taxon>Cladorrhinum</taxon>
    </lineage>
</organism>
<feature type="coiled-coil region" evidence="1">
    <location>
        <begin position="207"/>
        <end position="237"/>
    </location>
</feature>
<keyword evidence="1" id="KW-0175">Coiled coil</keyword>
<evidence type="ECO:0000313" key="2">
    <source>
        <dbReference type="EMBL" id="KAK4463921.1"/>
    </source>
</evidence>
<feature type="non-terminal residue" evidence="2">
    <location>
        <position position="342"/>
    </location>
</feature>